<evidence type="ECO:0000256" key="4">
    <source>
        <dbReference type="ARBA" id="ARBA00022771"/>
    </source>
</evidence>
<evidence type="ECO:0000256" key="3">
    <source>
        <dbReference type="ARBA" id="ARBA00022723"/>
    </source>
</evidence>
<dbReference type="InterPro" id="IPR008705">
    <property type="entry name" value="Nanos/Xcar2"/>
</dbReference>
<organism evidence="11 12">
    <name type="scientific">Bicyclus anynana</name>
    <name type="common">Squinting bush brown butterfly</name>
    <dbReference type="NCBI Taxonomy" id="110368"/>
    <lineage>
        <taxon>Eukaryota</taxon>
        <taxon>Metazoa</taxon>
        <taxon>Ecdysozoa</taxon>
        <taxon>Arthropoda</taxon>
        <taxon>Hexapoda</taxon>
        <taxon>Insecta</taxon>
        <taxon>Pterygota</taxon>
        <taxon>Neoptera</taxon>
        <taxon>Endopterygota</taxon>
        <taxon>Lepidoptera</taxon>
        <taxon>Glossata</taxon>
        <taxon>Ditrysia</taxon>
        <taxon>Papilionoidea</taxon>
        <taxon>Nymphalidae</taxon>
        <taxon>Satyrinae</taxon>
        <taxon>Satyrini</taxon>
        <taxon>Mycalesina</taxon>
        <taxon>Bicyclus</taxon>
    </lineage>
</organism>
<keyword evidence="6 8" id="KW-0810">Translation regulation</keyword>
<dbReference type="GO" id="GO:0008270">
    <property type="term" value="F:zinc ion binding"/>
    <property type="evidence" value="ECO:0007669"/>
    <property type="project" value="UniProtKB-KW"/>
</dbReference>
<evidence type="ECO:0000259" key="10">
    <source>
        <dbReference type="PROSITE" id="PS51522"/>
    </source>
</evidence>
<dbReference type="AlphaFoldDB" id="A0A6J1MHS5"/>
<evidence type="ECO:0000313" key="11">
    <source>
        <dbReference type="Proteomes" id="UP001652582"/>
    </source>
</evidence>
<dbReference type="PROSITE" id="PS51522">
    <property type="entry name" value="ZF_NANOS"/>
    <property type="match status" value="1"/>
</dbReference>
<feature type="domain" description="Nanos-type" evidence="10">
    <location>
        <begin position="136"/>
        <end position="190"/>
    </location>
</feature>
<keyword evidence="5" id="KW-0862">Zinc</keyword>
<sequence length="193" mass="22015">MDINKIIEDFDTRNASLEASILSKEKSRSPKQAFQNKKADLQKDALLAVKRDPAVLEAKVTVKDQSLNPPKSLKFSKSKGPQPQKDPEPKYQSDFDSKMLMERAALLSLSASQFDLLLRYVETLRQQRLSAQKQIECGFCRNNRRSELWYTTHTLKDAKGRVICPILRSLVCPRCGATGDHAHTVTHCPRRRY</sequence>
<keyword evidence="7 8" id="KW-0694">RNA-binding</keyword>
<protein>
    <submittedName>
        <fullName evidence="12">Uncharacterized protein LOC112043569</fullName>
    </submittedName>
</protein>
<dbReference type="InterPro" id="IPR024161">
    <property type="entry name" value="Znf_nanos-typ"/>
</dbReference>
<evidence type="ECO:0000256" key="9">
    <source>
        <dbReference type="SAM" id="MobiDB-lite"/>
    </source>
</evidence>
<keyword evidence="4 8" id="KW-0863">Zinc-finger</keyword>
<dbReference type="Proteomes" id="UP001652582">
    <property type="component" value="Chromosome 14"/>
</dbReference>
<dbReference type="GO" id="GO:0003723">
    <property type="term" value="F:RNA binding"/>
    <property type="evidence" value="ECO:0007669"/>
    <property type="project" value="UniProtKB-UniRule"/>
</dbReference>
<feature type="region of interest" description="Disordered" evidence="9">
    <location>
        <begin position="67"/>
        <end position="93"/>
    </location>
</feature>
<name>A0A6J1MHS5_BICAN</name>
<dbReference type="Pfam" id="PF05741">
    <property type="entry name" value="zf-nanos"/>
    <property type="match status" value="1"/>
</dbReference>
<dbReference type="Gene3D" id="4.10.60.30">
    <property type="entry name" value="Nanos, RNA-binding domain"/>
    <property type="match status" value="1"/>
</dbReference>
<dbReference type="CTD" id="100125607"/>
<evidence type="ECO:0000256" key="1">
    <source>
        <dbReference type="ARBA" id="ARBA00004496"/>
    </source>
</evidence>
<keyword evidence="11" id="KW-1185">Reference proteome</keyword>
<dbReference type="RefSeq" id="XP_023934815.1">
    <property type="nucleotide sequence ID" value="XM_024079047.2"/>
</dbReference>
<dbReference type="GeneID" id="112043569"/>
<evidence type="ECO:0000256" key="6">
    <source>
        <dbReference type="ARBA" id="ARBA00022845"/>
    </source>
</evidence>
<evidence type="ECO:0000313" key="12">
    <source>
        <dbReference type="RefSeq" id="XP_023934815.1"/>
    </source>
</evidence>
<dbReference type="KEGG" id="bany:112043569"/>
<dbReference type="GO" id="GO:0005737">
    <property type="term" value="C:cytoplasm"/>
    <property type="evidence" value="ECO:0007669"/>
    <property type="project" value="UniProtKB-SubCell"/>
</dbReference>
<gene>
    <name evidence="12" type="primary">LOC112043569</name>
</gene>
<evidence type="ECO:0000256" key="2">
    <source>
        <dbReference type="ARBA" id="ARBA00022490"/>
    </source>
</evidence>
<evidence type="ECO:0000256" key="7">
    <source>
        <dbReference type="ARBA" id="ARBA00022884"/>
    </source>
</evidence>
<dbReference type="InterPro" id="IPR038129">
    <property type="entry name" value="Nanos_sf"/>
</dbReference>
<keyword evidence="3" id="KW-0479">Metal-binding</keyword>
<evidence type="ECO:0000256" key="8">
    <source>
        <dbReference type="PROSITE-ProRule" id="PRU00855"/>
    </source>
</evidence>
<proteinExistence type="inferred from homology"/>
<comment type="subcellular location">
    <subcellularLocation>
        <location evidence="1">Cytoplasm</location>
    </subcellularLocation>
</comment>
<accession>A0A6J1MHS5</accession>
<reference evidence="12" key="1">
    <citation type="submission" date="2025-08" db="UniProtKB">
        <authorList>
            <consortium name="RefSeq"/>
        </authorList>
    </citation>
    <scope>IDENTIFICATION</scope>
</reference>
<comment type="similarity">
    <text evidence="8">Belongs to the nanos family.</text>
</comment>
<dbReference type="OrthoDB" id="10010129at2759"/>
<keyword evidence="2" id="KW-0963">Cytoplasm</keyword>
<dbReference type="PANTHER" id="PTHR12887">
    <property type="entry name" value="NANOS PROTEIN"/>
    <property type="match status" value="1"/>
</dbReference>
<dbReference type="GO" id="GO:0006417">
    <property type="term" value="P:regulation of translation"/>
    <property type="evidence" value="ECO:0007669"/>
    <property type="project" value="UniProtKB-UniRule"/>
</dbReference>
<evidence type="ECO:0000256" key="5">
    <source>
        <dbReference type="ARBA" id="ARBA00022833"/>
    </source>
</evidence>